<dbReference type="Gene3D" id="4.10.240.30">
    <property type="match status" value="1"/>
</dbReference>
<comment type="catalytic activity">
    <reaction evidence="1">
        <text>Thiol-dependent hydrolysis of ester, thioester, amide, peptide and isopeptide bonds formed by the C-terminal Gly of ubiquitin (a 76-residue protein attached to proteins as an intracellular targeting signal).</text>
        <dbReference type="EC" id="3.4.19.12"/>
    </reaction>
</comment>
<proteinExistence type="evidence at transcript level"/>
<evidence type="ECO:0000256" key="7">
    <source>
        <dbReference type="ARBA" id="ARBA00022553"/>
    </source>
</evidence>
<keyword evidence="12" id="KW-0378">Hydrolase</keyword>
<dbReference type="InterPro" id="IPR002653">
    <property type="entry name" value="Znf_A20"/>
</dbReference>
<comment type="subcellular location">
    <subcellularLocation>
        <location evidence="3">Cytoplasm</location>
    </subcellularLocation>
    <subcellularLocation>
        <location evidence="2">Nucleus</location>
    </subcellularLocation>
</comment>
<comment type="similarity">
    <text evidence="4">Belongs to the peptidase C64 family.</text>
</comment>
<evidence type="ECO:0000256" key="4">
    <source>
        <dbReference type="ARBA" id="ARBA00005865"/>
    </source>
</evidence>
<feature type="region of interest" description="Disordered" evidence="16">
    <location>
        <begin position="10"/>
        <end position="43"/>
    </location>
</feature>
<protein>
    <recommendedName>
        <fullName evidence="5">ubiquitinyl hydrolase 1</fullName>
        <ecNumber evidence="5">3.4.19.12</ecNumber>
    </recommendedName>
</protein>
<dbReference type="SMART" id="SM00259">
    <property type="entry name" value="ZnF_A20"/>
    <property type="match status" value="2"/>
</dbReference>
<dbReference type="Pfam" id="PF01754">
    <property type="entry name" value="zf-A20"/>
    <property type="match status" value="1"/>
</dbReference>
<dbReference type="GO" id="GO:0004843">
    <property type="term" value="F:cysteine-type deubiquitinase activity"/>
    <property type="evidence" value="ECO:0007669"/>
    <property type="project" value="UniProtKB-EC"/>
</dbReference>
<evidence type="ECO:0000256" key="15">
    <source>
        <dbReference type="ARBA" id="ARBA00023242"/>
    </source>
</evidence>
<feature type="domain" description="A20-type" evidence="17">
    <location>
        <begin position="521"/>
        <end position="556"/>
    </location>
</feature>
<dbReference type="GO" id="GO:0035871">
    <property type="term" value="P:protein K11-linked deubiquitination"/>
    <property type="evidence" value="ECO:0007669"/>
    <property type="project" value="TreeGrafter"/>
</dbReference>
<organism evidence="18">
    <name type="scientific">Tabanus bromius</name>
    <name type="common">Band-eyed brown horse fly</name>
    <dbReference type="NCBI Taxonomy" id="304241"/>
    <lineage>
        <taxon>Eukaryota</taxon>
        <taxon>Metazoa</taxon>
        <taxon>Ecdysozoa</taxon>
        <taxon>Arthropoda</taxon>
        <taxon>Hexapoda</taxon>
        <taxon>Insecta</taxon>
        <taxon>Pterygota</taxon>
        <taxon>Neoptera</taxon>
        <taxon>Endopterygota</taxon>
        <taxon>Diptera</taxon>
        <taxon>Brachycera</taxon>
        <taxon>Tabanomorpha</taxon>
        <taxon>Tabanoidea</taxon>
        <taxon>Tabanidae</taxon>
        <taxon>Tabanus</taxon>
    </lineage>
</organism>
<accession>A0A0K8TMS6</accession>
<dbReference type="Pfam" id="PF02338">
    <property type="entry name" value="OTU"/>
    <property type="match status" value="1"/>
</dbReference>
<dbReference type="EMBL" id="GDAI01002135">
    <property type="protein sequence ID" value="JAI15468.1"/>
    <property type="molecule type" value="mRNA"/>
</dbReference>
<evidence type="ECO:0000256" key="11">
    <source>
        <dbReference type="ARBA" id="ARBA00022786"/>
    </source>
</evidence>
<dbReference type="PANTHER" id="PTHR13367:SF27">
    <property type="entry name" value="OTU DOMAIN-CONTAINING PROTEIN"/>
    <property type="match status" value="1"/>
</dbReference>
<evidence type="ECO:0000256" key="10">
    <source>
        <dbReference type="ARBA" id="ARBA00022771"/>
    </source>
</evidence>
<feature type="compositionally biased region" description="Polar residues" evidence="16">
    <location>
        <begin position="32"/>
        <end position="42"/>
    </location>
</feature>
<keyword evidence="6" id="KW-0963">Cytoplasm</keyword>
<reference evidence="18" key="1">
    <citation type="journal article" date="2015" name="Insect Biochem. Mol. Biol.">
        <title>An insight into the sialome of the horse fly, Tabanus bromius.</title>
        <authorList>
            <person name="Ribeiro J.M."/>
            <person name="Kazimirova M."/>
            <person name="Takac P."/>
            <person name="Andersen J.F."/>
            <person name="Francischetti I.M."/>
        </authorList>
    </citation>
    <scope>NUCLEOTIDE SEQUENCE</scope>
</reference>
<keyword evidence="9" id="KW-0479">Metal-binding</keyword>
<evidence type="ECO:0000256" key="14">
    <source>
        <dbReference type="ARBA" id="ARBA00022833"/>
    </source>
</evidence>
<evidence type="ECO:0000256" key="2">
    <source>
        <dbReference type="ARBA" id="ARBA00004123"/>
    </source>
</evidence>
<dbReference type="GO" id="GO:0070530">
    <property type="term" value="F:K63-linked polyubiquitin modification-dependent protein binding"/>
    <property type="evidence" value="ECO:0007669"/>
    <property type="project" value="TreeGrafter"/>
</dbReference>
<dbReference type="GO" id="GO:0005737">
    <property type="term" value="C:cytoplasm"/>
    <property type="evidence" value="ECO:0007669"/>
    <property type="project" value="UniProtKB-SubCell"/>
</dbReference>
<dbReference type="GO" id="GO:0003677">
    <property type="term" value="F:DNA binding"/>
    <property type="evidence" value="ECO:0007669"/>
    <property type="project" value="InterPro"/>
</dbReference>
<dbReference type="GO" id="GO:0005634">
    <property type="term" value="C:nucleus"/>
    <property type="evidence" value="ECO:0007669"/>
    <property type="project" value="UniProtKB-SubCell"/>
</dbReference>
<dbReference type="GO" id="GO:0008270">
    <property type="term" value="F:zinc ion binding"/>
    <property type="evidence" value="ECO:0007669"/>
    <property type="project" value="UniProtKB-KW"/>
</dbReference>
<dbReference type="AlphaFoldDB" id="A0A0K8TMS6"/>
<evidence type="ECO:0000256" key="1">
    <source>
        <dbReference type="ARBA" id="ARBA00000707"/>
    </source>
</evidence>
<name>A0A0K8TMS6_TABBR</name>
<dbReference type="InterPro" id="IPR003323">
    <property type="entry name" value="OTU_dom"/>
</dbReference>
<keyword evidence="8" id="KW-0645">Protease</keyword>
<dbReference type="PROSITE" id="PS51036">
    <property type="entry name" value="ZF_A20"/>
    <property type="match status" value="1"/>
</dbReference>
<dbReference type="GO" id="GO:0071108">
    <property type="term" value="P:protein K48-linked deubiquitination"/>
    <property type="evidence" value="ECO:0007669"/>
    <property type="project" value="TreeGrafter"/>
</dbReference>
<evidence type="ECO:0000256" key="6">
    <source>
        <dbReference type="ARBA" id="ARBA00022490"/>
    </source>
</evidence>
<keyword evidence="10" id="KW-0863">Zinc-finger</keyword>
<dbReference type="GO" id="GO:0070536">
    <property type="term" value="P:protein K63-linked deubiquitination"/>
    <property type="evidence" value="ECO:0007669"/>
    <property type="project" value="TreeGrafter"/>
</dbReference>
<keyword evidence="13" id="KW-0788">Thiol protease</keyword>
<evidence type="ECO:0000256" key="3">
    <source>
        <dbReference type="ARBA" id="ARBA00004496"/>
    </source>
</evidence>
<evidence type="ECO:0000256" key="13">
    <source>
        <dbReference type="ARBA" id="ARBA00022807"/>
    </source>
</evidence>
<keyword evidence="7" id="KW-0597">Phosphoprotein</keyword>
<evidence type="ECO:0000313" key="18">
    <source>
        <dbReference type="EMBL" id="JAI15468.1"/>
    </source>
</evidence>
<keyword evidence="15" id="KW-0539">Nucleus</keyword>
<evidence type="ECO:0000256" key="9">
    <source>
        <dbReference type="ARBA" id="ARBA00022723"/>
    </source>
</evidence>
<evidence type="ECO:0000256" key="12">
    <source>
        <dbReference type="ARBA" id="ARBA00022801"/>
    </source>
</evidence>
<dbReference type="EC" id="3.4.19.12" evidence="5"/>
<evidence type="ECO:0000256" key="8">
    <source>
        <dbReference type="ARBA" id="ARBA00022670"/>
    </source>
</evidence>
<keyword evidence="11" id="KW-0833">Ubl conjugation pathway</keyword>
<keyword evidence="14" id="KW-0862">Zinc</keyword>
<dbReference type="GO" id="GO:0071947">
    <property type="term" value="P:protein deubiquitination involved in ubiquitin-dependent protein catabolic process"/>
    <property type="evidence" value="ECO:0007669"/>
    <property type="project" value="TreeGrafter"/>
</dbReference>
<evidence type="ECO:0000256" key="16">
    <source>
        <dbReference type="SAM" id="MobiDB-lite"/>
    </source>
</evidence>
<dbReference type="InterPro" id="IPR051346">
    <property type="entry name" value="OTU_Deubiquitinase"/>
</dbReference>
<evidence type="ECO:0000259" key="17">
    <source>
        <dbReference type="PROSITE" id="PS51036"/>
    </source>
</evidence>
<evidence type="ECO:0000256" key="5">
    <source>
        <dbReference type="ARBA" id="ARBA00012759"/>
    </source>
</evidence>
<sequence>WKKEWDEIVAMASPEPRNNSQNSKDVRKRLSTPEQNGLSNNDSVDDLATYESLEEIHILALAHVLRRTIIVIADTVLRDLNGEAMAPIPFGGIYLPFEISANECNRGPLLLAYDMAHFSALVTMETDNDFPPPLIPLTDYENVLLPIQFCIDPGDDFDWKTWDGSEGNWALTDREHITLLREYLDIVYATNTRSPEDEIYDDLTDDEFEKKFSESEVTIGPPIGSITSIAEENQGNNKSKAAKQLQSVAKQFGSIGKSMSKKIKKNIGSITKIGGKNFQKKTNLSSGNSTQSFTCMRILCARLRVKRHEFQEEMIRNYLECAHSRFLESEKNKEKQDIDRHNLEMIGDGHDIEKKGSFVYCVNSGCNNFANSDTSYLCPDCFEKQCHRENAAFLDSAPRYGTGKSKFYTQADTTSHDSIKQLPSVRRLNELDQTLYLSNSTFYNDNLPGYNEIGIPSRETFYRHGYSPTVKLTADNVKVDEQLGTVSVFSPGNTINKTQNPSISIDVPPPSSINTPVVHTIATSSPCRTAGCMYYGSANTNFYCSRCCQNRNSDTSFSNSSQNNVYNSTTTPIAKTNSKIMSDI</sequence>
<dbReference type="PANTHER" id="PTHR13367">
    <property type="entry name" value="UBIQUITIN THIOESTERASE"/>
    <property type="match status" value="1"/>
</dbReference>
<feature type="non-terminal residue" evidence="18">
    <location>
        <position position="1"/>
    </location>
</feature>